<keyword evidence="2" id="KW-1133">Transmembrane helix</keyword>
<dbReference type="KEGG" id="poi:BOP93_04775"/>
<reference evidence="3 4" key="1">
    <citation type="journal article" date="2018" name="Front. Microbiol.">
        <title>Pseudomonas orientalis F9: A Potent Antagonist against Phytopathogens with Phytotoxic Effect in the Apple Flower.</title>
        <authorList>
            <person name="Zengerer V."/>
            <person name="Schmid M."/>
            <person name="Bieri M."/>
            <person name="Muller D.C."/>
            <person name="Remus-Emsermann M.N.P."/>
            <person name="Ahrens C.H."/>
            <person name="Pelludat C."/>
        </authorList>
    </citation>
    <scope>NUCLEOTIDE SEQUENCE [LARGE SCALE GENOMIC DNA]</scope>
    <source>
        <strain evidence="3 4">F9</strain>
    </source>
</reference>
<feature type="transmembrane region" description="Helical" evidence="2">
    <location>
        <begin position="1348"/>
        <end position="1375"/>
    </location>
</feature>
<proteinExistence type="predicted"/>
<feature type="transmembrane region" description="Helical" evidence="2">
    <location>
        <begin position="1422"/>
        <end position="1439"/>
    </location>
</feature>
<organism evidence="3 4">
    <name type="scientific">Pseudomonas orientalis</name>
    <dbReference type="NCBI Taxonomy" id="76758"/>
    <lineage>
        <taxon>Bacteria</taxon>
        <taxon>Pseudomonadati</taxon>
        <taxon>Pseudomonadota</taxon>
        <taxon>Gammaproteobacteria</taxon>
        <taxon>Pseudomonadales</taxon>
        <taxon>Pseudomonadaceae</taxon>
        <taxon>Pseudomonas</taxon>
    </lineage>
</organism>
<sequence>MNIYSNAFNFSTHLNGAVDTRTGQYTVRINLGTLYPQGALDVSRDIALSFSMLSSDKSGHYGAGWSLSNTELDLATSSLTLITGERYQTQSLPSVGGTLVIKDCKLKDVVVKRIAESELHVIYKEGTVEILGRPISSGPFKIMAIAFENGERWNFRYLDGGPLERILDQDGREMLVLTYIDGLLVMADARIEGGRYARTRINYGNANNQLVSVTVPYDSTQVPPGTASFNFIYRQPFRNGLIAITEVKSPMGGTELISYEENGHTYATGQFIPYVTGWRRTPGAGQPPIASVYSYSPTLNFTGYHSGSVYRPGEDNLYLVTGDYDYWTDETLIDTSNNDAVLCVTRTTYNKFHLLSEERVTREGTRVITVYDYNVDPGKLFPDQPANLQLPRQITKRFELVAGGTAREEVQVSETDEYGNVLSRIEPSGVRTEYNYYAVAGESGKCPGDPHELFQRYLKHERLIPVGETSTGRLTEYTHTRVPRTGARYLVLQASCNQAGTFNTEQTYFDTPVELTGRIKSTTSTIDGLSLVSEFSYAIVGDNLSETRRMQGREGQWLESTRILSRVNRRLLSMTRDGGSILALTFDVSGRLTAETVSPAKAQQAARRYAYHFATQAKRAHLITTDGQDNQVITYFDGLGRQVSQAQKLSEEQERVTRTWRYDAQGRTIEMVDTDYLPDGVRSLTSTYAYNRWGNPSRVTHADGSVTIDEYDPQLNIKIEGVEGGERRVTYFNEHNQPVRIERVDADDASVEIESRTYDGWGRCLSARDVNATLTEFSHDAYDRVLTTRQTPADGAAPRLQETHYVPGNSSELVSAISIDGKRLGVRTYDSLGRMTSQARGAGVATTWEYEANWMEPIAMNSPRGDRQTMQYDRELAVPSRIEMTGLPASTYVYSMPSGLLDRSQAGGFIHEFSHDAYGHPEREIQTANGTTLTTEFSHSPGGRLLHQSRADGQRSDLEYDTRGRFCKMTSGALIIEQSYDNFGRPRNFTTTWESLRVLMQLSYDSLGREAERRIEQNGVLLKVMASTYYVNGMLATRFLRDANAQLVIGETFTYDAYLRLKTYRCEGLEQPKDRQGRGIVGQDFSFDGLNNITRVVTFFADGTQDTCQRFFTGNDPTQLTRLTHTRPAQDLTLTYDAAGNLQAGPTGQVYTFNGYEQLASVQDDTFDYHYCYDAQSRQVLMNRGDETPVMLAYAGNRLDTLVEGSRQIRYHERDKQAMARSGGVDGPQLHTLDAAGSVRGISSLNEAPVSRHYTPYGITHIALDDGKARTLADLQLPAFNGERLDAAAQLYFLGNGRRIYIPELMIFLQPDPLSPFDEGGINSYAYCACNPVNLMDPSGWLPVWMKWVLTGAALVLGTVALASGVAGIVAVGWAAATAMQIVGLLGTASGIVASTLGVTALSIEAVDKAKGWDRSHHIQNLGWAAFGFSMASWGINAYKAWNAASKVYDAAKVTGIGKTPAGPMTIDVPLRDGVNAALKSLAGRNFKFGTKLSTGSKTFGSTRAVIRTVNLMRTANSRYDALTPKSSGPKDDSRNQSYPVNPQSEPMQQQWGGMTESVAGYYQTFREEAIRIREPILREIYTGA</sequence>
<evidence type="ECO:0000256" key="2">
    <source>
        <dbReference type="SAM" id="Phobius"/>
    </source>
</evidence>
<name>A0A2L0RSG4_9PSED</name>
<feature type="region of interest" description="Disordered" evidence="1">
    <location>
        <begin position="935"/>
        <end position="957"/>
    </location>
</feature>
<protein>
    <submittedName>
        <fullName evidence="3">Type IV secretion protein Rhs</fullName>
    </submittedName>
</protein>
<feature type="region of interest" description="Disordered" evidence="1">
    <location>
        <begin position="1519"/>
        <end position="1552"/>
    </location>
</feature>
<feature type="transmembrane region" description="Helical" evidence="2">
    <location>
        <begin position="1382"/>
        <end position="1402"/>
    </location>
</feature>
<dbReference type="InterPro" id="IPR050708">
    <property type="entry name" value="T6SS_VgrG/RHS"/>
</dbReference>
<keyword evidence="2" id="KW-0472">Membrane</keyword>
<dbReference type="PANTHER" id="PTHR32305:SF15">
    <property type="entry name" value="PROTEIN RHSA-RELATED"/>
    <property type="match status" value="1"/>
</dbReference>
<accession>A0A2L0RSG4</accession>
<dbReference type="EMBL" id="CP018049">
    <property type="protein sequence ID" value="AUZ44921.1"/>
    <property type="molecule type" value="Genomic_DNA"/>
</dbReference>
<feature type="compositionally biased region" description="Polar residues" evidence="1">
    <location>
        <begin position="1536"/>
        <end position="1552"/>
    </location>
</feature>
<keyword evidence="2" id="KW-0812">Transmembrane</keyword>
<dbReference type="PANTHER" id="PTHR32305">
    <property type="match status" value="1"/>
</dbReference>
<gene>
    <name evidence="3" type="ORF">BOP93_04775</name>
</gene>
<dbReference type="RefSeq" id="WP_104501747.1">
    <property type="nucleotide sequence ID" value="NZ_CP018049.1"/>
</dbReference>
<dbReference type="NCBIfam" id="TIGR03696">
    <property type="entry name" value="Rhs_assc_core"/>
    <property type="match status" value="1"/>
</dbReference>
<dbReference type="Proteomes" id="UP000239888">
    <property type="component" value="Chromosome"/>
</dbReference>
<dbReference type="InterPro" id="IPR022385">
    <property type="entry name" value="Rhs_assc_core"/>
</dbReference>
<evidence type="ECO:0000313" key="4">
    <source>
        <dbReference type="Proteomes" id="UP000239888"/>
    </source>
</evidence>
<evidence type="ECO:0000313" key="3">
    <source>
        <dbReference type="EMBL" id="AUZ44921.1"/>
    </source>
</evidence>
<dbReference type="Gene3D" id="2.180.10.10">
    <property type="entry name" value="RHS repeat-associated core"/>
    <property type="match status" value="1"/>
</dbReference>
<evidence type="ECO:0000256" key="1">
    <source>
        <dbReference type="SAM" id="MobiDB-lite"/>
    </source>
</evidence>